<gene>
    <name evidence="1" type="ORF">Salat_2769700</name>
</gene>
<protein>
    <submittedName>
        <fullName evidence="1">Uncharacterized protein</fullName>
    </submittedName>
</protein>
<accession>A0AAE2C9D1</accession>
<organism evidence="1 2">
    <name type="scientific">Sesamum alatum</name>
    <dbReference type="NCBI Taxonomy" id="300844"/>
    <lineage>
        <taxon>Eukaryota</taxon>
        <taxon>Viridiplantae</taxon>
        <taxon>Streptophyta</taxon>
        <taxon>Embryophyta</taxon>
        <taxon>Tracheophyta</taxon>
        <taxon>Spermatophyta</taxon>
        <taxon>Magnoliopsida</taxon>
        <taxon>eudicotyledons</taxon>
        <taxon>Gunneridae</taxon>
        <taxon>Pentapetalae</taxon>
        <taxon>asterids</taxon>
        <taxon>lamiids</taxon>
        <taxon>Lamiales</taxon>
        <taxon>Pedaliaceae</taxon>
        <taxon>Sesamum</taxon>
    </lineage>
</organism>
<name>A0AAE2C9D1_9LAMI</name>
<reference evidence="1" key="1">
    <citation type="submission" date="2020-06" db="EMBL/GenBank/DDBJ databases">
        <authorList>
            <person name="Li T."/>
            <person name="Hu X."/>
            <person name="Zhang T."/>
            <person name="Song X."/>
            <person name="Zhang H."/>
            <person name="Dai N."/>
            <person name="Sheng W."/>
            <person name="Hou X."/>
            <person name="Wei L."/>
        </authorList>
    </citation>
    <scope>NUCLEOTIDE SEQUENCE</scope>
    <source>
        <strain evidence="1">3651</strain>
        <tissue evidence="1">Leaf</tissue>
    </source>
</reference>
<evidence type="ECO:0000313" key="1">
    <source>
        <dbReference type="EMBL" id="KAK4413570.1"/>
    </source>
</evidence>
<dbReference type="EMBL" id="JACGWO010000012">
    <property type="protein sequence ID" value="KAK4413570.1"/>
    <property type="molecule type" value="Genomic_DNA"/>
</dbReference>
<sequence length="105" mass="11580">MSIDGKQRRKKTIGRRLFFIEKKGGEGGGGWWRLALRWCVGSAARACDHWLAGANRALAWASMRRAEPSQTGVTTWVVPSPVKPMRPIGLDFVLASAMSPLQDTL</sequence>
<dbReference type="AlphaFoldDB" id="A0AAE2C9D1"/>
<reference evidence="1" key="2">
    <citation type="journal article" date="2024" name="Plant">
        <title>Genomic evolution and insights into agronomic trait innovations of Sesamum species.</title>
        <authorList>
            <person name="Miao H."/>
            <person name="Wang L."/>
            <person name="Qu L."/>
            <person name="Liu H."/>
            <person name="Sun Y."/>
            <person name="Le M."/>
            <person name="Wang Q."/>
            <person name="Wei S."/>
            <person name="Zheng Y."/>
            <person name="Lin W."/>
            <person name="Duan Y."/>
            <person name="Cao H."/>
            <person name="Xiong S."/>
            <person name="Wang X."/>
            <person name="Wei L."/>
            <person name="Li C."/>
            <person name="Ma Q."/>
            <person name="Ju M."/>
            <person name="Zhao R."/>
            <person name="Li G."/>
            <person name="Mu C."/>
            <person name="Tian Q."/>
            <person name="Mei H."/>
            <person name="Zhang T."/>
            <person name="Gao T."/>
            <person name="Zhang H."/>
        </authorList>
    </citation>
    <scope>NUCLEOTIDE SEQUENCE</scope>
    <source>
        <strain evidence="1">3651</strain>
    </source>
</reference>
<proteinExistence type="predicted"/>
<keyword evidence="2" id="KW-1185">Reference proteome</keyword>
<comment type="caution">
    <text evidence="1">The sequence shown here is derived from an EMBL/GenBank/DDBJ whole genome shotgun (WGS) entry which is preliminary data.</text>
</comment>
<evidence type="ECO:0000313" key="2">
    <source>
        <dbReference type="Proteomes" id="UP001293254"/>
    </source>
</evidence>
<dbReference type="Proteomes" id="UP001293254">
    <property type="component" value="Unassembled WGS sequence"/>
</dbReference>